<dbReference type="InterPro" id="IPR008972">
    <property type="entry name" value="Cupredoxin"/>
</dbReference>
<evidence type="ECO:0000313" key="16">
    <source>
        <dbReference type="EMBL" id="EPS62308.1"/>
    </source>
</evidence>
<comment type="subcellular location">
    <subcellularLocation>
        <location evidence="1">Cell membrane</location>
        <topology evidence="1">Lipid-anchor</topology>
        <topology evidence="1">GPI-anchor</topology>
    </subcellularLocation>
    <subcellularLocation>
        <location evidence="2 14">Cell membrane</location>
        <topology evidence="2 14">Multi-pass membrane protein</topology>
    </subcellularLocation>
</comment>
<dbReference type="SUPFAM" id="SSF49503">
    <property type="entry name" value="Cupredoxins"/>
    <property type="match status" value="1"/>
</dbReference>
<dbReference type="NCBIfam" id="TIGR01569">
    <property type="entry name" value="A_tha_TIGR01569"/>
    <property type="match status" value="1"/>
</dbReference>
<evidence type="ECO:0000256" key="11">
    <source>
        <dbReference type="ARBA" id="ARBA00023180"/>
    </source>
</evidence>
<dbReference type="FunFam" id="2.60.40.420:FF:000010">
    <property type="entry name" value="Early nodulin-like protein 1"/>
    <property type="match status" value="1"/>
</dbReference>
<dbReference type="GO" id="GO:0005886">
    <property type="term" value="C:plasma membrane"/>
    <property type="evidence" value="ECO:0007669"/>
    <property type="project" value="UniProtKB-SubCell"/>
</dbReference>
<evidence type="ECO:0000256" key="7">
    <source>
        <dbReference type="ARBA" id="ARBA00022729"/>
    </source>
</evidence>
<comment type="caution">
    <text evidence="14">Lacks conserved residue(s) required for the propagation of feature annotation.</text>
</comment>
<evidence type="ECO:0000256" key="9">
    <source>
        <dbReference type="ARBA" id="ARBA00023136"/>
    </source>
</evidence>
<keyword evidence="10" id="KW-1015">Disulfide bond</keyword>
<evidence type="ECO:0000256" key="12">
    <source>
        <dbReference type="ARBA" id="ARBA00023288"/>
    </source>
</evidence>
<comment type="caution">
    <text evidence="16">The sequence shown here is derived from an EMBL/GenBank/DDBJ whole genome shotgun (WGS) entry which is preliminary data.</text>
</comment>
<evidence type="ECO:0000256" key="6">
    <source>
        <dbReference type="ARBA" id="ARBA00022692"/>
    </source>
</evidence>
<dbReference type="GO" id="GO:0009055">
    <property type="term" value="F:electron transfer activity"/>
    <property type="evidence" value="ECO:0007669"/>
    <property type="project" value="InterPro"/>
</dbReference>
<dbReference type="Proteomes" id="UP000015453">
    <property type="component" value="Unassembled WGS sequence"/>
</dbReference>
<dbReference type="Pfam" id="PF02298">
    <property type="entry name" value="Cu_bind_like"/>
    <property type="match status" value="1"/>
</dbReference>
<gene>
    <name evidence="16" type="ORF">M569_12482</name>
</gene>
<keyword evidence="12" id="KW-0449">Lipoprotein</keyword>
<dbReference type="GO" id="GO:0098552">
    <property type="term" value="C:side of membrane"/>
    <property type="evidence" value="ECO:0007669"/>
    <property type="project" value="UniProtKB-KW"/>
</dbReference>
<dbReference type="AlphaFoldDB" id="S8DHJ5"/>
<dbReference type="EMBL" id="AUSU01006231">
    <property type="protein sequence ID" value="EPS62308.1"/>
    <property type="molecule type" value="Genomic_DNA"/>
</dbReference>
<dbReference type="InterPro" id="IPR003245">
    <property type="entry name" value="Phytocyanin_dom"/>
</dbReference>
<evidence type="ECO:0000256" key="13">
    <source>
        <dbReference type="ARBA" id="ARBA00035011"/>
    </source>
</evidence>
<evidence type="ECO:0000313" key="17">
    <source>
        <dbReference type="Proteomes" id="UP000015453"/>
    </source>
</evidence>
<dbReference type="PANTHER" id="PTHR33021:SF234">
    <property type="entry name" value="EARLY NODULIN-LIKE PROTEIN 7"/>
    <property type="match status" value="1"/>
</dbReference>
<dbReference type="InterPro" id="IPR041846">
    <property type="entry name" value="ENL_dom"/>
</dbReference>
<keyword evidence="5" id="KW-0336">GPI-anchor</keyword>
<comment type="similarity">
    <text evidence="13">Belongs to the early nodulin-like (ENODL) family.</text>
</comment>
<evidence type="ECO:0000256" key="2">
    <source>
        <dbReference type="ARBA" id="ARBA00004651"/>
    </source>
</evidence>
<keyword evidence="7" id="KW-0732">Signal</keyword>
<dbReference type="PANTHER" id="PTHR33021">
    <property type="entry name" value="BLUE COPPER PROTEIN"/>
    <property type="match status" value="1"/>
</dbReference>
<feature type="transmembrane region" description="Helical" evidence="14">
    <location>
        <begin position="77"/>
        <end position="103"/>
    </location>
</feature>
<dbReference type="Pfam" id="PF04535">
    <property type="entry name" value="CASP_dom"/>
    <property type="match status" value="1"/>
</dbReference>
<evidence type="ECO:0000256" key="4">
    <source>
        <dbReference type="ARBA" id="ARBA00022475"/>
    </source>
</evidence>
<keyword evidence="17" id="KW-1185">Reference proteome</keyword>
<dbReference type="InterPro" id="IPR006459">
    <property type="entry name" value="CASP/CASPL"/>
</dbReference>
<comment type="subunit">
    <text evidence="14">Homodimer and heterodimers.</text>
</comment>
<keyword evidence="8 14" id="KW-1133">Transmembrane helix</keyword>
<dbReference type="InterPro" id="IPR006702">
    <property type="entry name" value="CASP_dom"/>
</dbReference>
<sequence length="363" mass="39077">MEKEVVRNDSIEAGVDVDVGGGGWKKRYGAVAFVRTACVLTSVTAVCVMTTAEQASTLSLYGLTLPLYSKWTFADSFVYLAAVSAAVAVYSLLHLLIIASRILQKSPPVTRRHGWLLFAGDQIFAYATISAGSAASGVTSLNRTGIRHSALPNFCNPLYIFCGRVAISIGFVFLAAFFLAISVILDVIEKKNESCITIRTMATNSLVLLTVAVFIVAAAAEEFEVGGELGWRNPPAGRNEVYAQWASGKRFRVGDSLRFKYGSNDSVEAVDKVGYYHCNSSSPISVYTDGDTVVVLGQPGPAYFASGDEGHCQNGQRLLVEVMGDRRMHIPPAPSPSSAVVFFPTALQQLASFLLCNAIYRIL</sequence>
<dbReference type="Gene3D" id="2.60.40.420">
    <property type="entry name" value="Cupredoxins - blue copper proteins"/>
    <property type="match status" value="1"/>
</dbReference>
<reference evidence="16 17" key="1">
    <citation type="journal article" date="2013" name="BMC Genomics">
        <title>The miniature genome of a carnivorous plant Genlisea aurea contains a low number of genes and short non-coding sequences.</title>
        <authorList>
            <person name="Leushkin E.V."/>
            <person name="Sutormin R.A."/>
            <person name="Nabieva E.R."/>
            <person name="Penin A.A."/>
            <person name="Kondrashov A.S."/>
            <person name="Logacheva M.D."/>
        </authorList>
    </citation>
    <scope>NUCLEOTIDE SEQUENCE [LARGE SCALE GENOMIC DNA]</scope>
</reference>
<protein>
    <recommendedName>
        <fullName evidence="14">CASP-like protein</fullName>
    </recommendedName>
</protein>
<keyword evidence="6 14" id="KW-0812">Transmembrane</keyword>
<dbReference type="OrthoDB" id="1918787at2759"/>
<dbReference type="CDD" id="cd11019">
    <property type="entry name" value="OsENODL1_like"/>
    <property type="match status" value="1"/>
</dbReference>
<comment type="similarity">
    <text evidence="3 14">Belongs to the Casparian strip membrane proteins (CASP) family.</text>
</comment>
<feature type="transmembrane region" description="Helical" evidence="14">
    <location>
        <begin position="32"/>
        <end position="52"/>
    </location>
</feature>
<keyword evidence="9 14" id="KW-0472">Membrane</keyword>
<name>S8DHJ5_9LAMI</name>
<evidence type="ECO:0000256" key="10">
    <source>
        <dbReference type="ARBA" id="ARBA00023157"/>
    </source>
</evidence>
<evidence type="ECO:0000259" key="15">
    <source>
        <dbReference type="PROSITE" id="PS51485"/>
    </source>
</evidence>
<organism evidence="16 17">
    <name type="scientific">Genlisea aurea</name>
    <dbReference type="NCBI Taxonomy" id="192259"/>
    <lineage>
        <taxon>Eukaryota</taxon>
        <taxon>Viridiplantae</taxon>
        <taxon>Streptophyta</taxon>
        <taxon>Embryophyta</taxon>
        <taxon>Tracheophyta</taxon>
        <taxon>Spermatophyta</taxon>
        <taxon>Magnoliopsida</taxon>
        <taxon>eudicotyledons</taxon>
        <taxon>Gunneridae</taxon>
        <taxon>Pentapetalae</taxon>
        <taxon>asterids</taxon>
        <taxon>lamiids</taxon>
        <taxon>Lamiales</taxon>
        <taxon>Lentibulariaceae</taxon>
        <taxon>Genlisea</taxon>
    </lineage>
</organism>
<evidence type="ECO:0000256" key="14">
    <source>
        <dbReference type="RuleBase" id="RU361233"/>
    </source>
</evidence>
<evidence type="ECO:0000256" key="1">
    <source>
        <dbReference type="ARBA" id="ARBA00004609"/>
    </source>
</evidence>
<proteinExistence type="inferred from homology"/>
<keyword evidence="4 14" id="KW-1003">Cell membrane</keyword>
<accession>S8DHJ5</accession>
<evidence type="ECO:0000256" key="8">
    <source>
        <dbReference type="ARBA" id="ARBA00022989"/>
    </source>
</evidence>
<dbReference type="InterPro" id="IPR039391">
    <property type="entry name" value="Phytocyanin-like"/>
</dbReference>
<feature type="domain" description="Phytocyanin" evidence="15">
    <location>
        <begin position="221"/>
        <end position="324"/>
    </location>
</feature>
<feature type="transmembrane region" description="Helical" evidence="14">
    <location>
        <begin position="200"/>
        <end position="220"/>
    </location>
</feature>
<evidence type="ECO:0000256" key="3">
    <source>
        <dbReference type="ARBA" id="ARBA00007651"/>
    </source>
</evidence>
<dbReference type="PROSITE" id="PS51485">
    <property type="entry name" value="PHYTOCYANIN"/>
    <property type="match status" value="1"/>
</dbReference>
<evidence type="ECO:0000256" key="5">
    <source>
        <dbReference type="ARBA" id="ARBA00022622"/>
    </source>
</evidence>
<keyword evidence="11" id="KW-0325">Glycoprotein</keyword>
<feature type="transmembrane region" description="Helical" evidence="14">
    <location>
        <begin position="115"/>
        <end position="138"/>
    </location>
</feature>
<feature type="transmembrane region" description="Helical" evidence="14">
    <location>
        <begin position="158"/>
        <end position="188"/>
    </location>
</feature>